<dbReference type="RefSeq" id="WP_379930099.1">
    <property type="nucleotide sequence ID" value="NZ_JBHUMM010000042.1"/>
</dbReference>
<dbReference type="InterPro" id="IPR014189">
    <property type="entry name" value="Quinone_OxRdtase_PIG3"/>
</dbReference>
<evidence type="ECO:0000313" key="4">
    <source>
        <dbReference type="EMBL" id="MFD2672533.1"/>
    </source>
</evidence>
<comment type="caution">
    <text evidence="4">The sequence shown here is derived from an EMBL/GenBank/DDBJ whole genome shotgun (WGS) entry which is preliminary data.</text>
</comment>
<sequence>MKAIVMNQYGEADVMRIGEADLPQPRADEVQIRVKAAGINRADVLQRRGLYPPPEGASHLLGLEVSGEIVALGPEAKQFEIGQLVCALLAGGGYAEVVVVSEKAVFPLPDGVSVEEGAAIPEAFLTAYVNLFELGQLQARQQVLIHAGASGIGTAAIQLVKAAGAEAYVTAGSDEKVDLCRQLGAKASWNYRNGSFLPWIQQTCASGGVDLVLDMVGGSYASANLQALGRDGRYVLVGLVGGAKAEAFPLDQVLMKRLQIKATTIRSQTDVQKGQWISSFTARFASLFAAGELRPVIDEVFPAEAVAEAHRKMESGRHAGKLLLRF</sequence>
<dbReference type="EMBL" id="JBHUMM010000042">
    <property type="protein sequence ID" value="MFD2672533.1"/>
    <property type="molecule type" value="Genomic_DNA"/>
</dbReference>
<name>A0ABW5RBZ1_9BACL</name>
<dbReference type="InterPro" id="IPR020843">
    <property type="entry name" value="ER"/>
</dbReference>
<dbReference type="Gene3D" id="3.40.50.720">
    <property type="entry name" value="NAD(P)-binding Rossmann-like Domain"/>
    <property type="match status" value="1"/>
</dbReference>
<dbReference type="NCBIfam" id="TIGR02824">
    <property type="entry name" value="quinone_pig3"/>
    <property type="match status" value="1"/>
</dbReference>
<protein>
    <submittedName>
        <fullName evidence="4">NAD(P)H-quinone oxidoreductase</fullName>
    </submittedName>
</protein>
<evidence type="ECO:0000259" key="3">
    <source>
        <dbReference type="SMART" id="SM00829"/>
    </source>
</evidence>
<keyword evidence="2" id="KW-0560">Oxidoreductase</keyword>
<dbReference type="SUPFAM" id="SSF50129">
    <property type="entry name" value="GroES-like"/>
    <property type="match status" value="1"/>
</dbReference>
<feature type="domain" description="Enoyl reductase (ER)" evidence="3">
    <location>
        <begin position="10"/>
        <end position="324"/>
    </location>
</feature>
<dbReference type="InterPro" id="IPR013149">
    <property type="entry name" value="ADH-like_C"/>
</dbReference>
<dbReference type="Gene3D" id="3.90.180.10">
    <property type="entry name" value="Medium-chain alcohol dehydrogenases, catalytic domain"/>
    <property type="match status" value="1"/>
</dbReference>
<evidence type="ECO:0000256" key="2">
    <source>
        <dbReference type="ARBA" id="ARBA00023002"/>
    </source>
</evidence>
<dbReference type="SMART" id="SM00829">
    <property type="entry name" value="PKS_ER"/>
    <property type="match status" value="1"/>
</dbReference>
<accession>A0ABW5RBZ1</accession>
<dbReference type="Proteomes" id="UP001597497">
    <property type="component" value="Unassembled WGS sequence"/>
</dbReference>
<dbReference type="InterPro" id="IPR011032">
    <property type="entry name" value="GroES-like_sf"/>
</dbReference>
<gene>
    <name evidence="4" type="ORF">ACFSUC_13265</name>
</gene>
<dbReference type="PANTHER" id="PTHR48106:SF18">
    <property type="entry name" value="QUINONE OXIDOREDUCTASE PIG3"/>
    <property type="match status" value="1"/>
</dbReference>
<evidence type="ECO:0000313" key="5">
    <source>
        <dbReference type="Proteomes" id="UP001597497"/>
    </source>
</evidence>
<keyword evidence="1" id="KW-0521">NADP</keyword>
<keyword evidence="5" id="KW-1185">Reference proteome</keyword>
<dbReference type="InterPro" id="IPR036291">
    <property type="entry name" value="NAD(P)-bd_dom_sf"/>
</dbReference>
<proteinExistence type="predicted"/>
<dbReference type="Pfam" id="PF00107">
    <property type="entry name" value="ADH_zinc_N"/>
    <property type="match status" value="1"/>
</dbReference>
<evidence type="ECO:0000256" key="1">
    <source>
        <dbReference type="ARBA" id="ARBA00022857"/>
    </source>
</evidence>
<organism evidence="4 5">
    <name type="scientific">Marinicrinis sediminis</name>
    <dbReference type="NCBI Taxonomy" id="1652465"/>
    <lineage>
        <taxon>Bacteria</taxon>
        <taxon>Bacillati</taxon>
        <taxon>Bacillota</taxon>
        <taxon>Bacilli</taxon>
        <taxon>Bacillales</taxon>
        <taxon>Paenibacillaceae</taxon>
    </lineage>
</organism>
<dbReference type="CDD" id="cd05276">
    <property type="entry name" value="p53_inducible_oxidoreductase"/>
    <property type="match status" value="1"/>
</dbReference>
<dbReference type="PANTHER" id="PTHR48106">
    <property type="entry name" value="QUINONE OXIDOREDUCTASE PIG3-RELATED"/>
    <property type="match status" value="1"/>
</dbReference>
<dbReference type="Pfam" id="PF08240">
    <property type="entry name" value="ADH_N"/>
    <property type="match status" value="1"/>
</dbReference>
<dbReference type="InterPro" id="IPR013154">
    <property type="entry name" value="ADH-like_N"/>
</dbReference>
<dbReference type="SUPFAM" id="SSF51735">
    <property type="entry name" value="NAD(P)-binding Rossmann-fold domains"/>
    <property type="match status" value="1"/>
</dbReference>
<reference evidence="5" key="1">
    <citation type="journal article" date="2019" name="Int. J. Syst. Evol. Microbiol.">
        <title>The Global Catalogue of Microorganisms (GCM) 10K type strain sequencing project: providing services to taxonomists for standard genome sequencing and annotation.</title>
        <authorList>
            <consortium name="The Broad Institute Genomics Platform"/>
            <consortium name="The Broad Institute Genome Sequencing Center for Infectious Disease"/>
            <person name="Wu L."/>
            <person name="Ma J."/>
        </authorList>
    </citation>
    <scope>NUCLEOTIDE SEQUENCE [LARGE SCALE GENOMIC DNA]</scope>
    <source>
        <strain evidence="5">KCTC 33676</strain>
    </source>
</reference>